<organism evidence="1 2">
    <name type="scientific">Shewanella yunxiaonensis</name>
    <dbReference type="NCBI Taxonomy" id="2829809"/>
    <lineage>
        <taxon>Bacteria</taxon>
        <taxon>Pseudomonadati</taxon>
        <taxon>Pseudomonadota</taxon>
        <taxon>Gammaproteobacteria</taxon>
        <taxon>Alteromonadales</taxon>
        <taxon>Shewanellaceae</taxon>
        <taxon>Shewanella</taxon>
    </lineage>
</organism>
<dbReference type="Gene3D" id="1.10.1580.20">
    <property type="entry name" value="Protein of unknown function DUF1040"/>
    <property type="match status" value="1"/>
</dbReference>
<sequence length="89" mass="10287">MNCHRINELLELLNPAWQKSSELNLLQFIVQLAQEAGYQGELQDLSDDVLIYHLKMRDADKSQPIPGLQKDYVADFKTEILRARGMLDE</sequence>
<accession>A0ABX7YQF6</accession>
<dbReference type="InterPro" id="IPR038134">
    <property type="entry name" value="YihD_sf"/>
</dbReference>
<evidence type="ECO:0000313" key="1">
    <source>
        <dbReference type="EMBL" id="QUN04625.1"/>
    </source>
</evidence>
<dbReference type="Proteomes" id="UP000679575">
    <property type="component" value="Chromosome"/>
</dbReference>
<evidence type="ECO:0000313" key="2">
    <source>
        <dbReference type="Proteomes" id="UP000679575"/>
    </source>
</evidence>
<protein>
    <submittedName>
        <fullName evidence="1">YihD family protein</fullName>
    </submittedName>
</protein>
<dbReference type="RefSeq" id="WP_212593680.1">
    <property type="nucleotide sequence ID" value="NZ_CP073587.1"/>
</dbReference>
<name>A0ABX7YQF6_9GAMM</name>
<gene>
    <name evidence="1" type="ORF">KDN34_10160</name>
</gene>
<dbReference type="Pfam" id="PF06288">
    <property type="entry name" value="DUF1040"/>
    <property type="match status" value="1"/>
</dbReference>
<dbReference type="EMBL" id="CP073587">
    <property type="protein sequence ID" value="QUN04625.1"/>
    <property type="molecule type" value="Genomic_DNA"/>
</dbReference>
<reference evidence="1 2" key="1">
    <citation type="submission" date="2021-04" db="EMBL/GenBank/DDBJ databases">
        <title>Novel species identification of genus Shewanella.</title>
        <authorList>
            <person name="Liu G."/>
        </authorList>
    </citation>
    <scope>NUCLEOTIDE SEQUENCE [LARGE SCALE GENOMIC DNA]</scope>
    <source>
        <strain evidence="1 2">FJAT-54481</strain>
    </source>
</reference>
<dbReference type="InterPro" id="IPR009383">
    <property type="entry name" value="DUF1040"/>
</dbReference>
<proteinExistence type="predicted"/>
<keyword evidence="2" id="KW-1185">Reference proteome</keyword>